<feature type="non-terminal residue" evidence="2">
    <location>
        <position position="167"/>
    </location>
</feature>
<feature type="non-terminal residue" evidence="2">
    <location>
        <position position="1"/>
    </location>
</feature>
<comment type="caution">
    <text evidence="2">The sequence shown here is derived from an EMBL/GenBank/DDBJ whole genome shotgun (WGS) entry which is preliminary data.</text>
</comment>
<proteinExistence type="predicted"/>
<evidence type="ECO:0000256" key="1">
    <source>
        <dbReference type="SAM" id="MobiDB-lite"/>
    </source>
</evidence>
<dbReference type="Proteomes" id="UP000485058">
    <property type="component" value="Unassembled WGS sequence"/>
</dbReference>
<organism evidence="2 3">
    <name type="scientific">Haematococcus lacustris</name>
    <name type="common">Green alga</name>
    <name type="synonym">Haematococcus pluvialis</name>
    <dbReference type="NCBI Taxonomy" id="44745"/>
    <lineage>
        <taxon>Eukaryota</taxon>
        <taxon>Viridiplantae</taxon>
        <taxon>Chlorophyta</taxon>
        <taxon>core chlorophytes</taxon>
        <taxon>Chlorophyceae</taxon>
        <taxon>CS clade</taxon>
        <taxon>Chlamydomonadales</taxon>
        <taxon>Haematococcaceae</taxon>
        <taxon>Haematococcus</taxon>
    </lineage>
</organism>
<keyword evidence="3" id="KW-1185">Reference proteome</keyword>
<name>A0A699ZMS4_HAELA</name>
<evidence type="ECO:0000313" key="2">
    <source>
        <dbReference type="EMBL" id="GFH23973.1"/>
    </source>
</evidence>
<protein>
    <submittedName>
        <fullName evidence="2">Uncharacterized protein</fullName>
    </submittedName>
</protein>
<dbReference type="EMBL" id="BLLF01002409">
    <property type="protein sequence ID" value="GFH23973.1"/>
    <property type="molecule type" value="Genomic_DNA"/>
</dbReference>
<gene>
    <name evidence="2" type="ORF">HaLaN_21679</name>
</gene>
<feature type="region of interest" description="Disordered" evidence="1">
    <location>
        <begin position="1"/>
        <end position="51"/>
    </location>
</feature>
<sequence>MGSRNKPKPPAASSANSSSANSSSANSSSANSSSANTRSASNSSNDDGSANNEEWVVSKLAAGLTSCVAGLQHLCQLGCSGFSDLDDAGLHGMLHTSLCSVADLAAPSLTSLYIAHLPRITAAGLARVLKVARAVQIASPCDLKAIARRAEAIAQQVQAENEMLMTE</sequence>
<dbReference type="AlphaFoldDB" id="A0A699ZMS4"/>
<feature type="compositionally biased region" description="Low complexity" evidence="1">
    <location>
        <begin position="11"/>
        <end position="51"/>
    </location>
</feature>
<reference evidence="2 3" key="1">
    <citation type="submission" date="2020-02" db="EMBL/GenBank/DDBJ databases">
        <title>Draft genome sequence of Haematococcus lacustris strain NIES-144.</title>
        <authorList>
            <person name="Morimoto D."/>
            <person name="Nakagawa S."/>
            <person name="Yoshida T."/>
            <person name="Sawayama S."/>
        </authorList>
    </citation>
    <scope>NUCLEOTIDE SEQUENCE [LARGE SCALE GENOMIC DNA]</scope>
    <source>
        <strain evidence="2 3">NIES-144</strain>
    </source>
</reference>
<accession>A0A699ZMS4</accession>
<evidence type="ECO:0000313" key="3">
    <source>
        <dbReference type="Proteomes" id="UP000485058"/>
    </source>
</evidence>